<comment type="caution">
    <text evidence="1">The sequence shown here is derived from an EMBL/GenBank/DDBJ whole genome shotgun (WGS) entry which is preliminary data.</text>
</comment>
<dbReference type="AlphaFoldDB" id="A0A5J4LAV4"/>
<dbReference type="EMBL" id="BLAG01000010">
    <property type="protein sequence ID" value="GES31447.1"/>
    <property type="molecule type" value="Genomic_DNA"/>
</dbReference>
<dbReference type="Proteomes" id="UP000325598">
    <property type="component" value="Unassembled WGS sequence"/>
</dbReference>
<accession>A0A5J4LAV4</accession>
<protein>
    <submittedName>
        <fullName evidence="1">Uncharacterized protein</fullName>
    </submittedName>
</protein>
<keyword evidence="2" id="KW-1185">Reference proteome</keyword>
<gene>
    <name evidence="1" type="ORF">San01_39340</name>
</gene>
<dbReference type="OrthoDB" id="3855669at2"/>
<dbReference type="GeneID" id="96752123"/>
<sequence length="68" mass="7369">MPSPGSYAVDGRDGRVGRVVAHQGPLVRLREPGGGPVWACPPYLLRAAPPSAVLVARLRERNWESRIP</sequence>
<reference evidence="1 2" key="1">
    <citation type="submission" date="2019-10" db="EMBL/GenBank/DDBJ databases">
        <title>Whole genome shotgun sequence of Streptomyces angustmyceticus NBRC 3934.</title>
        <authorList>
            <person name="Hosoyama A."/>
            <person name="Ichikawa N."/>
            <person name="Kimura A."/>
            <person name="Kitahashi Y."/>
            <person name="Komaki H."/>
            <person name="Uohara A."/>
        </authorList>
    </citation>
    <scope>NUCLEOTIDE SEQUENCE [LARGE SCALE GENOMIC DNA]</scope>
    <source>
        <strain evidence="1 2">NBRC 3934</strain>
    </source>
</reference>
<organism evidence="1 2">
    <name type="scientific">Streptomyces angustmyceticus</name>
    <dbReference type="NCBI Taxonomy" id="285578"/>
    <lineage>
        <taxon>Bacteria</taxon>
        <taxon>Bacillati</taxon>
        <taxon>Actinomycetota</taxon>
        <taxon>Actinomycetes</taxon>
        <taxon>Kitasatosporales</taxon>
        <taxon>Streptomycetaceae</taxon>
        <taxon>Streptomyces</taxon>
    </lineage>
</organism>
<proteinExistence type="predicted"/>
<dbReference type="RefSeq" id="WP_152104759.1">
    <property type="nucleotide sequence ID" value="NZ_BLAG01000010.1"/>
</dbReference>
<evidence type="ECO:0000313" key="2">
    <source>
        <dbReference type="Proteomes" id="UP000325598"/>
    </source>
</evidence>
<name>A0A5J4LAV4_9ACTN</name>
<evidence type="ECO:0000313" key="1">
    <source>
        <dbReference type="EMBL" id="GES31447.1"/>
    </source>
</evidence>